<dbReference type="SMART" id="SM00164">
    <property type="entry name" value="TBC"/>
    <property type="match status" value="1"/>
</dbReference>
<dbReference type="Pfam" id="PF00566">
    <property type="entry name" value="RabGAP-TBC"/>
    <property type="match status" value="1"/>
</dbReference>
<dbReference type="AlphaFoldDB" id="A0AAD6IWD9"/>
<evidence type="ECO:0000256" key="2">
    <source>
        <dbReference type="SAM" id="MobiDB-lite"/>
    </source>
</evidence>
<dbReference type="PANTHER" id="PTHR22957:SF502">
    <property type="entry name" value="SMALL G PROTEIN SIGNALING MODULATOR 2-RELATED"/>
    <property type="match status" value="1"/>
</dbReference>
<comment type="caution">
    <text evidence="4">The sequence shown here is derived from an EMBL/GenBank/DDBJ whole genome shotgun (WGS) entry which is preliminary data.</text>
</comment>
<proteinExistence type="predicted"/>
<evidence type="ECO:0000313" key="5">
    <source>
        <dbReference type="Proteomes" id="UP001221413"/>
    </source>
</evidence>
<dbReference type="PROSITE" id="PS50086">
    <property type="entry name" value="TBC_RABGAP"/>
    <property type="match status" value="1"/>
</dbReference>
<feature type="compositionally biased region" description="Low complexity" evidence="2">
    <location>
        <begin position="847"/>
        <end position="856"/>
    </location>
</feature>
<dbReference type="Proteomes" id="UP001221413">
    <property type="component" value="Unassembled WGS sequence"/>
</dbReference>
<name>A0AAD6IWD9_DREDA</name>
<protein>
    <recommendedName>
        <fullName evidence="3">Rab-GAP TBC domain-containing protein</fullName>
    </recommendedName>
</protein>
<evidence type="ECO:0000259" key="3">
    <source>
        <dbReference type="PROSITE" id="PS50086"/>
    </source>
</evidence>
<dbReference type="Gene3D" id="1.10.472.80">
    <property type="entry name" value="Ypt/Rab-GAP domain of gyp1p, domain 3"/>
    <property type="match status" value="1"/>
</dbReference>
<evidence type="ECO:0000256" key="1">
    <source>
        <dbReference type="ARBA" id="ARBA00022468"/>
    </source>
</evidence>
<feature type="region of interest" description="Disordered" evidence="2">
    <location>
        <begin position="1"/>
        <end position="34"/>
    </location>
</feature>
<accession>A0AAD6IWD9</accession>
<dbReference type="GO" id="GO:0005096">
    <property type="term" value="F:GTPase activator activity"/>
    <property type="evidence" value="ECO:0007669"/>
    <property type="project" value="UniProtKB-KW"/>
</dbReference>
<dbReference type="PANTHER" id="PTHR22957">
    <property type="entry name" value="TBC1 DOMAIN FAMILY MEMBER GTPASE-ACTIVATING PROTEIN"/>
    <property type="match status" value="1"/>
</dbReference>
<dbReference type="InterPro" id="IPR035969">
    <property type="entry name" value="Rab-GAP_TBC_sf"/>
</dbReference>
<feature type="domain" description="Rab-GAP TBC" evidence="3">
    <location>
        <begin position="508"/>
        <end position="736"/>
    </location>
</feature>
<reference evidence="4" key="1">
    <citation type="submission" date="2023-01" db="EMBL/GenBank/DDBJ databases">
        <title>The chitinases involved in constricting ring structure development in the nematode-trapping fungus Drechslerella dactyloides.</title>
        <authorList>
            <person name="Wang R."/>
            <person name="Zhang L."/>
            <person name="Tang P."/>
            <person name="Li S."/>
            <person name="Liang L."/>
        </authorList>
    </citation>
    <scope>NUCLEOTIDE SEQUENCE</scope>
    <source>
        <strain evidence="4">YMF1.00031</strain>
    </source>
</reference>
<feature type="compositionally biased region" description="Basic and acidic residues" evidence="2">
    <location>
        <begin position="878"/>
        <end position="888"/>
    </location>
</feature>
<dbReference type="InterPro" id="IPR000195">
    <property type="entry name" value="Rab-GAP-TBC_dom"/>
</dbReference>
<sequence>MQCSNTHLHWRKGPPIAFGGPRVAAPPRPDRNPDIPLIPSHRIAALPPARTFLELISGNKSISGRLLGPVRSLLYYTPVTMPEEFTPPASPTASYYDLSDDDEDYSTITHTSTGRGVKLLYTKSKVYVHPTPSAKDNIPGFIALIQQKPPPSENTSSAPAGTVDPAHLLLAWLPESALGSAYDTYVKVDLLDTSAPPKQTYLVPPVPIASGSSPLGSYSFSVPVSQIYSLLVRPPSLGWWWGSIVINSRGGDSFPALFFHDSECASTIAQSKARARENFDPFDESGQVFWGGDEVLRWLKRFVRVERSEVEKTVYLINPSKDDLLSFGQKPVIDAMAAKRNAEEGSSSNNGVAAVMDPLAKAFKSARWTLLERFARVTQFSRQTASNLLDNPNLPPQVRRLLRNPDVINLQDDFDSARLYLARWAMGIAEQSEKERAQIVWKREDMMEMEDSAVGEFEILDIEAGNLKVDSDRRRPVEMKEWESWFNKSTGRLEITVDEVKERVFHGGCDQAVRKEAWPFLLEVYPWDSTKDERVALMNSRRDEYVRLKGRWWDDVSRREGQGEAGEYWRDQKNRIEKDVHRTDRNIPIFAGEDTPHPDPDSQFSTIGTNVHLEQMKDMLLTYNEYNTTLGYVQGMSDLLAPIYAVFQDDAMAFWAFVGFMERMERNFLRDQTGMRAQLVALDQLVMLMDPLLWKHLEKAESTNFFFFFRMILVWYKREFEWSDVLRLWEGMWTNYLSGQFHLFIALAILERHRAVIMDREYHPPGRLPLGYTCANEDMLDLEHFDEVLKYINELSGTIELNSTLIRAEALFYKFQRTVEASDRKHGFPSPGTATPMVKLTHRRSESSNAPSSSAAGKGKAVDGPEITEPLRGLLSRDIVRVEKKETGEGTEDATSGKGKAPARG</sequence>
<keyword evidence="5" id="KW-1185">Reference proteome</keyword>
<dbReference type="Gene3D" id="1.10.8.270">
    <property type="entry name" value="putative rabgap domain of human tbc1 domain family member 14 like domains"/>
    <property type="match status" value="1"/>
</dbReference>
<dbReference type="FunFam" id="1.10.8.270:FF:000032">
    <property type="entry name" value="GTPase activating protein (Gyp7)"/>
    <property type="match status" value="1"/>
</dbReference>
<dbReference type="SUPFAM" id="SSF47923">
    <property type="entry name" value="Ypt/Rab-GAP domain of gyp1p"/>
    <property type="match status" value="2"/>
</dbReference>
<gene>
    <name evidence="4" type="ORF">Dda_5354</name>
</gene>
<organism evidence="4 5">
    <name type="scientific">Drechslerella dactyloides</name>
    <name type="common">Nematode-trapping fungus</name>
    <name type="synonym">Arthrobotrys dactyloides</name>
    <dbReference type="NCBI Taxonomy" id="74499"/>
    <lineage>
        <taxon>Eukaryota</taxon>
        <taxon>Fungi</taxon>
        <taxon>Dikarya</taxon>
        <taxon>Ascomycota</taxon>
        <taxon>Pezizomycotina</taxon>
        <taxon>Orbiliomycetes</taxon>
        <taxon>Orbiliales</taxon>
        <taxon>Orbiliaceae</taxon>
        <taxon>Drechslerella</taxon>
    </lineage>
</organism>
<feature type="region of interest" description="Disordered" evidence="2">
    <location>
        <begin position="823"/>
        <end position="905"/>
    </location>
</feature>
<keyword evidence="1" id="KW-0343">GTPase activation</keyword>
<evidence type="ECO:0000313" key="4">
    <source>
        <dbReference type="EMBL" id="KAJ6259716.1"/>
    </source>
</evidence>
<dbReference type="EMBL" id="JAQGDS010000006">
    <property type="protein sequence ID" value="KAJ6259716.1"/>
    <property type="molecule type" value="Genomic_DNA"/>
</dbReference>